<protein>
    <recommendedName>
        <fullName evidence="6">Transcription antitermination protein NusB</fullName>
    </recommendedName>
    <alternativeName>
        <fullName evidence="6">Antitermination factor NusB</fullName>
    </alternativeName>
</protein>
<feature type="domain" description="NusB/RsmB/TIM44" evidence="7">
    <location>
        <begin position="275"/>
        <end position="363"/>
    </location>
</feature>
<gene>
    <name evidence="6 8" type="primary">nusB</name>
    <name evidence="8" type="ORF">VB248_22290</name>
</gene>
<evidence type="ECO:0000313" key="8">
    <source>
        <dbReference type="EMBL" id="MEA5141903.1"/>
    </source>
</evidence>
<dbReference type="Gene3D" id="1.10.940.10">
    <property type="entry name" value="NusB-like"/>
    <property type="match status" value="1"/>
</dbReference>
<evidence type="ECO:0000256" key="3">
    <source>
        <dbReference type="ARBA" id="ARBA00022884"/>
    </source>
</evidence>
<evidence type="ECO:0000256" key="1">
    <source>
        <dbReference type="ARBA" id="ARBA00005952"/>
    </source>
</evidence>
<dbReference type="InterPro" id="IPR011605">
    <property type="entry name" value="NusB_fam"/>
</dbReference>
<keyword evidence="9" id="KW-1185">Reference proteome</keyword>
<organism evidence="8 9">
    <name type="scientific">Arcicella rigui</name>
    <dbReference type="NCBI Taxonomy" id="797020"/>
    <lineage>
        <taxon>Bacteria</taxon>
        <taxon>Pseudomonadati</taxon>
        <taxon>Bacteroidota</taxon>
        <taxon>Cytophagia</taxon>
        <taxon>Cytophagales</taxon>
        <taxon>Flectobacillaceae</taxon>
        <taxon>Arcicella</taxon>
    </lineage>
</organism>
<dbReference type="PANTHER" id="PTHR11078:SF3">
    <property type="entry name" value="ANTITERMINATION NUSB DOMAIN-CONTAINING PROTEIN"/>
    <property type="match status" value="1"/>
</dbReference>
<dbReference type="HAMAP" id="MF_00073">
    <property type="entry name" value="NusB"/>
    <property type="match status" value="1"/>
</dbReference>
<comment type="function">
    <text evidence="6">Involved in transcription antitermination. Required for transcription of ribosomal RNA (rRNA) genes. Binds specifically to the boxA antiterminator sequence of the ribosomal RNA (rrn) operons.</text>
</comment>
<evidence type="ECO:0000256" key="5">
    <source>
        <dbReference type="ARBA" id="ARBA00023163"/>
    </source>
</evidence>
<dbReference type="Proteomes" id="UP001302949">
    <property type="component" value="Unassembled WGS sequence"/>
</dbReference>
<sequence>MVNRRLLRTKAFQSLYAFRQAERADYQLAFDQISESFLPNLDLMIPKEQQMIKLDALRKLAEQRFEDLFNSKPVQDDVPAEAKNAARQALEGYKSLVKKDKTTIASNMVIEVENVYDAYLKMLQLLLEITEIAVWDEQRRLVEIEHRTSRLAKNEVLIALKNLPTFTTGAIRSNAKWTEDDQNLLRKLFLEAILPDTTFQSYLRTPKHTFEEDLALVQYLVKTFVLKHHLITDYFEEKDLNWNENKDVLKSLCVKTFKIERIEDLALQPIALNWDEDKHYFVDLFNNVLENDESYEKIITDQTKNWEGDRLAMTDMLILKLGLAEMIHFPSIPVKVSINEYIELAKNYSTPKSGQFINGLLDVLSQKLQKEGIIRKSGRGLIDNK</sequence>
<keyword evidence="2 6" id="KW-0889">Transcription antitermination</keyword>
<comment type="caution">
    <text evidence="8">The sequence shown here is derived from an EMBL/GenBank/DDBJ whole genome shotgun (WGS) entry which is preliminary data.</text>
</comment>
<dbReference type="NCBIfam" id="TIGR01951">
    <property type="entry name" value="nusB"/>
    <property type="match status" value="1"/>
</dbReference>
<keyword evidence="5 6" id="KW-0804">Transcription</keyword>
<keyword evidence="3 6" id="KW-0694">RNA-binding</keyword>
<dbReference type="Pfam" id="PF01029">
    <property type="entry name" value="NusB"/>
    <property type="match status" value="1"/>
</dbReference>
<keyword evidence="4 6" id="KW-0805">Transcription regulation</keyword>
<evidence type="ECO:0000256" key="2">
    <source>
        <dbReference type="ARBA" id="ARBA00022814"/>
    </source>
</evidence>
<accession>A0ABU5QGB0</accession>
<evidence type="ECO:0000256" key="4">
    <source>
        <dbReference type="ARBA" id="ARBA00023015"/>
    </source>
</evidence>
<proteinExistence type="inferred from homology"/>
<dbReference type="SUPFAM" id="SSF48013">
    <property type="entry name" value="NusB-like"/>
    <property type="match status" value="1"/>
</dbReference>
<evidence type="ECO:0000313" key="9">
    <source>
        <dbReference type="Proteomes" id="UP001302949"/>
    </source>
</evidence>
<comment type="similarity">
    <text evidence="1 6">Belongs to the NusB family.</text>
</comment>
<dbReference type="PANTHER" id="PTHR11078">
    <property type="entry name" value="N UTILIZATION SUBSTANCE PROTEIN B-RELATED"/>
    <property type="match status" value="1"/>
</dbReference>
<dbReference type="RefSeq" id="WP_323299055.1">
    <property type="nucleotide sequence ID" value="NZ_JAYFUM010000036.1"/>
</dbReference>
<name>A0ABU5QGB0_9BACT</name>
<evidence type="ECO:0000256" key="6">
    <source>
        <dbReference type="HAMAP-Rule" id="MF_00073"/>
    </source>
</evidence>
<dbReference type="EMBL" id="JAYFUM010000036">
    <property type="protein sequence ID" value="MEA5141903.1"/>
    <property type="molecule type" value="Genomic_DNA"/>
</dbReference>
<dbReference type="InterPro" id="IPR006027">
    <property type="entry name" value="NusB_RsmB_TIM44"/>
</dbReference>
<reference evidence="8 9" key="1">
    <citation type="submission" date="2023-12" db="EMBL/GenBank/DDBJ databases">
        <title>Novel species of the genus Arcicella isolated from rivers.</title>
        <authorList>
            <person name="Lu H."/>
        </authorList>
    </citation>
    <scope>NUCLEOTIDE SEQUENCE [LARGE SCALE GENOMIC DNA]</scope>
    <source>
        <strain evidence="8 9">KCTC 23307</strain>
    </source>
</reference>
<evidence type="ECO:0000259" key="7">
    <source>
        <dbReference type="Pfam" id="PF01029"/>
    </source>
</evidence>
<dbReference type="InterPro" id="IPR035926">
    <property type="entry name" value="NusB-like_sf"/>
</dbReference>